<evidence type="ECO:0000313" key="1">
    <source>
        <dbReference type="EMBL" id="KAL0386478.1"/>
    </source>
</evidence>
<reference evidence="1" key="2">
    <citation type="journal article" date="2024" name="Plant">
        <title>Genomic evolution and insights into agronomic trait innovations of Sesamum species.</title>
        <authorList>
            <person name="Miao H."/>
            <person name="Wang L."/>
            <person name="Qu L."/>
            <person name="Liu H."/>
            <person name="Sun Y."/>
            <person name="Le M."/>
            <person name="Wang Q."/>
            <person name="Wei S."/>
            <person name="Zheng Y."/>
            <person name="Lin W."/>
            <person name="Duan Y."/>
            <person name="Cao H."/>
            <person name="Xiong S."/>
            <person name="Wang X."/>
            <person name="Wei L."/>
            <person name="Li C."/>
            <person name="Ma Q."/>
            <person name="Ju M."/>
            <person name="Zhao R."/>
            <person name="Li G."/>
            <person name="Mu C."/>
            <person name="Tian Q."/>
            <person name="Mei H."/>
            <person name="Zhang T."/>
            <person name="Gao T."/>
            <person name="Zhang H."/>
        </authorList>
    </citation>
    <scope>NUCLEOTIDE SEQUENCE</scope>
    <source>
        <strain evidence="1">KEN1</strain>
    </source>
</reference>
<accession>A0AAW2S4D4</accession>
<reference evidence="1" key="1">
    <citation type="submission" date="2020-06" db="EMBL/GenBank/DDBJ databases">
        <authorList>
            <person name="Li T."/>
            <person name="Hu X."/>
            <person name="Zhang T."/>
            <person name="Song X."/>
            <person name="Zhang H."/>
            <person name="Dai N."/>
            <person name="Sheng W."/>
            <person name="Hou X."/>
            <person name="Wei L."/>
        </authorList>
    </citation>
    <scope>NUCLEOTIDE SEQUENCE</scope>
    <source>
        <strain evidence="1">KEN1</strain>
        <tissue evidence="1">Leaf</tissue>
    </source>
</reference>
<sequence>MQGRPPISICYSSLCFSSCALVVQEGSCEVSLTSILAFSLLVSQAFTSNCKRSSIISIPAFPIPWAMRNPLLRRKSLLTATWLPSVMLKGYEPWSSNLLKRLDRRSHDQILFHTKLGKLCFGAALYTGRKP</sequence>
<protein>
    <submittedName>
        <fullName evidence="1">Uncharacterized protein</fullName>
    </submittedName>
</protein>
<name>A0AAW2S4D4_9LAMI</name>
<proteinExistence type="predicted"/>
<dbReference type="EMBL" id="JACGWN010000137">
    <property type="protein sequence ID" value="KAL0386478.1"/>
    <property type="molecule type" value="Genomic_DNA"/>
</dbReference>
<organism evidence="1">
    <name type="scientific">Sesamum latifolium</name>
    <dbReference type="NCBI Taxonomy" id="2727402"/>
    <lineage>
        <taxon>Eukaryota</taxon>
        <taxon>Viridiplantae</taxon>
        <taxon>Streptophyta</taxon>
        <taxon>Embryophyta</taxon>
        <taxon>Tracheophyta</taxon>
        <taxon>Spermatophyta</taxon>
        <taxon>Magnoliopsida</taxon>
        <taxon>eudicotyledons</taxon>
        <taxon>Gunneridae</taxon>
        <taxon>Pentapetalae</taxon>
        <taxon>asterids</taxon>
        <taxon>lamiids</taxon>
        <taxon>Lamiales</taxon>
        <taxon>Pedaliaceae</taxon>
        <taxon>Sesamum</taxon>
    </lineage>
</organism>
<comment type="caution">
    <text evidence="1">The sequence shown here is derived from an EMBL/GenBank/DDBJ whole genome shotgun (WGS) entry which is preliminary data.</text>
</comment>
<dbReference type="AlphaFoldDB" id="A0AAW2S4D4"/>
<gene>
    <name evidence="1" type="ORF">Slati_4555800</name>
</gene>